<sequence length="544" mass="59282">MITYIQTWSIICAECDDPTPDNGNVNGTSRLLDHVLSVSCTKGFTLTGNSVIRCRNDSTWSDYPNCTIVDCGVLQIANMTINLENVTTYGQIADVRCNQDFIPLGSWTVKCEASGVWNHTHVPKCELIDCGNPTPTKGLVNSSETTVNAVVSVSCENGYIMYGDSVITCLRNGTWSGYPKCDPSDCGRPAIANAKIMTNTSTSLNSQAVISCNEGFNLEGPSVITCTETGWSDNVTCSQIDCGKMDVSNGRVIGTYSHYGAVIEVECNTGYFIRGDIKLTCQGTGQWSNNPTCVIQDCNNVTTPTNGIILTSPVFTTYNSSLRFQCESGYQLIGNDILWCDAAGNWNSSVPTCNRKYCGDPTPANGELNGTSFYYTDVVSVSCKTGYSLSGGPVMKCQSNSNWTDYPTCIIVVCEQIDLKNEFESRGMISRPTVNGEMTSCGVLLQECGTALFRPASENLTSEDNVRMHECVGQSMQFVRTQNVLVYLVWKTNGPVNVTSPLGGRRINSLTFLETINIDIITHELIESDPRNDSNSVDLENHQD</sequence>
<dbReference type="InterPro" id="IPR035976">
    <property type="entry name" value="Sushi/SCR/CCP_sf"/>
</dbReference>
<dbReference type="Pfam" id="PF00084">
    <property type="entry name" value="Sushi"/>
    <property type="match status" value="7"/>
</dbReference>
<evidence type="ECO:0000256" key="4">
    <source>
        <dbReference type="ARBA" id="ARBA00023157"/>
    </source>
</evidence>
<feature type="domain" description="Sushi" evidence="7">
    <location>
        <begin position="296"/>
        <end position="355"/>
    </location>
</feature>
<evidence type="ECO:0000313" key="8">
    <source>
        <dbReference type="EMBL" id="KAH3747325.1"/>
    </source>
</evidence>
<evidence type="ECO:0000256" key="6">
    <source>
        <dbReference type="PROSITE-ProRule" id="PRU00302"/>
    </source>
</evidence>
<feature type="domain" description="Sushi" evidence="7">
    <location>
        <begin position="13"/>
        <end position="68"/>
    </location>
</feature>
<evidence type="ECO:0000256" key="2">
    <source>
        <dbReference type="ARBA" id="ARBA00022729"/>
    </source>
</evidence>
<evidence type="ECO:0000259" key="7">
    <source>
        <dbReference type="PROSITE" id="PS50923"/>
    </source>
</evidence>
<protein>
    <recommendedName>
        <fullName evidence="7">Sushi domain-containing protein</fullName>
    </recommendedName>
</protein>
<evidence type="ECO:0000256" key="1">
    <source>
        <dbReference type="ARBA" id="ARBA00022659"/>
    </source>
</evidence>
<dbReference type="Proteomes" id="UP000828390">
    <property type="component" value="Unassembled WGS sequence"/>
</dbReference>
<comment type="caution">
    <text evidence="8">The sequence shown here is derived from an EMBL/GenBank/DDBJ whole genome shotgun (WGS) entry which is preliminary data.</text>
</comment>
<gene>
    <name evidence="8" type="ORF">DPMN_181750</name>
</gene>
<dbReference type="PROSITE" id="PS50923">
    <property type="entry name" value="SUSHI"/>
    <property type="match status" value="6"/>
</dbReference>
<dbReference type="InterPro" id="IPR000436">
    <property type="entry name" value="Sushi_SCR_CCP_dom"/>
</dbReference>
<evidence type="ECO:0000313" key="9">
    <source>
        <dbReference type="Proteomes" id="UP000828390"/>
    </source>
</evidence>
<dbReference type="CDD" id="cd00033">
    <property type="entry name" value="CCP"/>
    <property type="match status" value="7"/>
</dbReference>
<keyword evidence="2" id="KW-0732">Signal</keyword>
<dbReference type="Gene3D" id="2.10.70.10">
    <property type="entry name" value="Complement Module, domain 1"/>
    <property type="match status" value="7"/>
</dbReference>
<dbReference type="SMART" id="SM00032">
    <property type="entry name" value="CCP"/>
    <property type="match status" value="7"/>
</dbReference>
<dbReference type="PANTHER" id="PTHR46393:SF7">
    <property type="entry name" value="COMPLEMENT C2"/>
    <property type="match status" value="1"/>
</dbReference>
<name>A0A9D4I3Z6_DREPO</name>
<dbReference type="EMBL" id="JAIWYP010000010">
    <property type="protein sequence ID" value="KAH3747325.1"/>
    <property type="molecule type" value="Genomic_DNA"/>
</dbReference>
<feature type="disulfide bond" evidence="6">
    <location>
        <begin position="326"/>
        <end position="353"/>
    </location>
</feature>
<dbReference type="AlphaFoldDB" id="A0A9D4I3Z6"/>
<evidence type="ECO:0000256" key="5">
    <source>
        <dbReference type="ARBA" id="ARBA00023180"/>
    </source>
</evidence>
<keyword evidence="4 6" id="KW-1015">Disulfide bond</keyword>
<keyword evidence="5" id="KW-0325">Glycoprotein</keyword>
<keyword evidence="9" id="KW-1185">Reference proteome</keyword>
<feature type="domain" description="Sushi" evidence="7">
    <location>
        <begin position="356"/>
        <end position="411"/>
    </location>
</feature>
<feature type="domain" description="Sushi" evidence="7">
    <location>
        <begin position="69"/>
        <end position="127"/>
    </location>
</feature>
<proteinExistence type="predicted"/>
<reference evidence="8" key="2">
    <citation type="submission" date="2020-11" db="EMBL/GenBank/DDBJ databases">
        <authorList>
            <person name="McCartney M.A."/>
            <person name="Auch B."/>
            <person name="Kono T."/>
            <person name="Mallez S."/>
            <person name="Becker A."/>
            <person name="Gohl D.M."/>
            <person name="Silverstein K.A.T."/>
            <person name="Koren S."/>
            <person name="Bechman K.B."/>
            <person name="Herman A."/>
            <person name="Abrahante J.E."/>
            <person name="Garbe J."/>
        </authorList>
    </citation>
    <scope>NUCLEOTIDE SEQUENCE</scope>
    <source>
        <strain evidence="8">Duluth1</strain>
        <tissue evidence="8">Whole animal</tissue>
    </source>
</reference>
<keyword evidence="3" id="KW-0677">Repeat</keyword>
<dbReference type="SUPFAM" id="SSF57535">
    <property type="entry name" value="Complement control module/SCR domain"/>
    <property type="match status" value="7"/>
</dbReference>
<dbReference type="PANTHER" id="PTHR46393">
    <property type="entry name" value="SUSHI DOMAIN-CONTAINING PROTEIN"/>
    <property type="match status" value="1"/>
</dbReference>
<feature type="domain" description="Sushi" evidence="7">
    <location>
        <begin position="235"/>
        <end position="295"/>
    </location>
</feature>
<evidence type="ECO:0000256" key="3">
    <source>
        <dbReference type="ARBA" id="ARBA00022737"/>
    </source>
</evidence>
<organism evidence="8 9">
    <name type="scientific">Dreissena polymorpha</name>
    <name type="common">Zebra mussel</name>
    <name type="synonym">Mytilus polymorpha</name>
    <dbReference type="NCBI Taxonomy" id="45954"/>
    <lineage>
        <taxon>Eukaryota</taxon>
        <taxon>Metazoa</taxon>
        <taxon>Spiralia</taxon>
        <taxon>Lophotrochozoa</taxon>
        <taxon>Mollusca</taxon>
        <taxon>Bivalvia</taxon>
        <taxon>Autobranchia</taxon>
        <taxon>Heteroconchia</taxon>
        <taxon>Euheterodonta</taxon>
        <taxon>Imparidentia</taxon>
        <taxon>Neoheterodontei</taxon>
        <taxon>Myida</taxon>
        <taxon>Dreissenoidea</taxon>
        <taxon>Dreissenidae</taxon>
        <taxon>Dreissena</taxon>
    </lineage>
</organism>
<reference evidence="8" key="1">
    <citation type="journal article" date="2019" name="bioRxiv">
        <title>The Genome of the Zebra Mussel, Dreissena polymorpha: A Resource for Invasive Species Research.</title>
        <authorList>
            <person name="McCartney M.A."/>
            <person name="Auch B."/>
            <person name="Kono T."/>
            <person name="Mallez S."/>
            <person name="Zhang Y."/>
            <person name="Obille A."/>
            <person name="Becker A."/>
            <person name="Abrahante J.E."/>
            <person name="Garbe J."/>
            <person name="Badalamenti J.P."/>
            <person name="Herman A."/>
            <person name="Mangelson H."/>
            <person name="Liachko I."/>
            <person name="Sullivan S."/>
            <person name="Sone E.D."/>
            <person name="Koren S."/>
            <person name="Silverstein K.A.T."/>
            <person name="Beckman K.B."/>
            <person name="Gohl D.M."/>
        </authorList>
    </citation>
    <scope>NUCLEOTIDE SEQUENCE</scope>
    <source>
        <strain evidence="8">Duluth1</strain>
        <tissue evidence="8">Whole animal</tissue>
    </source>
</reference>
<keyword evidence="1 6" id="KW-0768">Sushi</keyword>
<feature type="domain" description="Sushi" evidence="7">
    <location>
        <begin position="128"/>
        <end position="183"/>
    </location>
</feature>
<comment type="caution">
    <text evidence="6">Lacks conserved residue(s) required for the propagation of feature annotation.</text>
</comment>
<accession>A0A9D4I3Z6</accession>